<comment type="cofactor">
    <cofactor evidence="1 7">
        <name>pyridoxal 5'-phosphate</name>
        <dbReference type="ChEBI" id="CHEBI:597326"/>
    </cofactor>
</comment>
<comment type="caution">
    <text evidence="9">The sequence shown here is derived from an EMBL/GenBank/DDBJ whole genome shotgun (WGS) entry which is preliminary data.</text>
</comment>
<dbReference type="InterPro" id="IPR004839">
    <property type="entry name" value="Aminotransferase_I/II_large"/>
</dbReference>
<dbReference type="InterPro" id="IPR050596">
    <property type="entry name" value="AspAT/PAT-like"/>
</dbReference>
<name>A0ABS4BEV1_9HYPH</name>
<proteinExistence type="inferred from homology"/>
<dbReference type="EC" id="2.6.1.-" evidence="7"/>
<dbReference type="EMBL" id="JAGJCF010000002">
    <property type="protein sequence ID" value="MBP0614584.1"/>
    <property type="molecule type" value="Genomic_DNA"/>
</dbReference>
<dbReference type="InterPro" id="IPR015421">
    <property type="entry name" value="PyrdxlP-dep_Trfase_major"/>
</dbReference>
<comment type="catalytic activity">
    <reaction evidence="6">
        <text>L-aspartate + 2-oxoglutarate = oxaloacetate + L-glutamate</text>
        <dbReference type="Rhea" id="RHEA:21824"/>
        <dbReference type="ChEBI" id="CHEBI:16452"/>
        <dbReference type="ChEBI" id="CHEBI:16810"/>
        <dbReference type="ChEBI" id="CHEBI:29985"/>
        <dbReference type="ChEBI" id="CHEBI:29991"/>
        <dbReference type="EC" id="2.6.1.1"/>
    </reaction>
</comment>
<dbReference type="Gene3D" id="3.40.640.10">
    <property type="entry name" value="Type I PLP-dependent aspartate aminotransferase-like (Major domain)"/>
    <property type="match status" value="1"/>
</dbReference>
<dbReference type="InterPro" id="IPR015422">
    <property type="entry name" value="PyrdxlP-dep_Trfase_small"/>
</dbReference>
<dbReference type="SUPFAM" id="SSF53383">
    <property type="entry name" value="PLP-dependent transferases"/>
    <property type="match status" value="1"/>
</dbReference>
<feature type="domain" description="Aminotransferase class I/classII large" evidence="8">
    <location>
        <begin position="39"/>
        <end position="391"/>
    </location>
</feature>
<dbReference type="Pfam" id="PF00155">
    <property type="entry name" value="Aminotran_1_2"/>
    <property type="match status" value="1"/>
</dbReference>
<dbReference type="Gene3D" id="3.90.1150.10">
    <property type="entry name" value="Aspartate Aminotransferase, domain 1"/>
    <property type="match status" value="1"/>
</dbReference>
<protein>
    <recommendedName>
        <fullName evidence="7">Aminotransferase</fullName>
        <ecNumber evidence="7">2.6.1.-</ecNumber>
    </recommendedName>
</protein>
<dbReference type="InterPro" id="IPR015424">
    <property type="entry name" value="PyrdxlP-dep_Trfase"/>
</dbReference>
<dbReference type="PROSITE" id="PS00105">
    <property type="entry name" value="AA_TRANSFER_CLASS_1"/>
    <property type="match status" value="1"/>
</dbReference>
<reference evidence="9 10" key="1">
    <citation type="submission" date="2021-04" db="EMBL/GenBank/DDBJ databases">
        <title>Whole genome sequence of Jiella sp. KSK16Y-1.</title>
        <authorList>
            <person name="Tuo L."/>
        </authorList>
    </citation>
    <scope>NUCLEOTIDE SEQUENCE [LARGE SCALE GENOMIC DNA]</scope>
    <source>
        <strain evidence="9 10">KSK16Y-1</strain>
    </source>
</reference>
<evidence type="ECO:0000256" key="2">
    <source>
        <dbReference type="ARBA" id="ARBA00007441"/>
    </source>
</evidence>
<evidence type="ECO:0000313" key="9">
    <source>
        <dbReference type="EMBL" id="MBP0614584.1"/>
    </source>
</evidence>
<organism evidence="9 10">
    <name type="scientific">Jiella mangrovi</name>
    <dbReference type="NCBI Taxonomy" id="2821407"/>
    <lineage>
        <taxon>Bacteria</taxon>
        <taxon>Pseudomonadati</taxon>
        <taxon>Pseudomonadota</taxon>
        <taxon>Alphaproteobacteria</taxon>
        <taxon>Hyphomicrobiales</taxon>
        <taxon>Aurantimonadaceae</taxon>
        <taxon>Jiella</taxon>
    </lineage>
</organism>
<evidence type="ECO:0000256" key="5">
    <source>
        <dbReference type="ARBA" id="ARBA00022898"/>
    </source>
</evidence>
<dbReference type="InterPro" id="IPR004838">
    <property type="entry name" value="NHTrfase_class1_PyrdxlP-BS"/>
</dbReference>
<evidence type="ECO:0000259" key="8">
    <source>
        <dbReference type="Pfam" id="PF00155"/>
    </source>
</evidence>
<keyword evidence="3 7" id="KW-0032">Aminotransferase</keyword>
<dbReference type="GO" id="GO:0008483">
    <property type="term" value="F:transaminase activity"/>
    <property type="evidence" value="ECO:0007669"/>
    <property type="project" value="UniProtKB-KW"/>
</dbReference>
<evidence type="ECO:0000256" key="6">
    <source>
        <dbReference type="ARBA" id="ARBA00049185"/>
    </source>
</evidence>
<dbReference type="RefSeq" id="WP_209593023.1">
    <property type="nucleotide sequence ID" value="NZ_JAGJCF010000002.1"/>
</dbReference>
<comment type="similarity">
    <text evidence="2 7">Belongs to the class-I pyridoxal-phosphate-dependent aminotransferase family.</text>
</comment>
<keyword evidence="5" id="KW-0663">Pyridoxal phosphate</keyword>
<evidence type="ECO:0000313" key="10">
    <source>
        <dbReference type="Proteomes" id="UP000678276"/>
    </source>
</evidence>
<evidence type="ECO:0000256" key="1">
    <source>
        <dbReference type="ARBA" id="ARBA00001933"/>
    </source>
</evidence>
<evidence type="ECO:0000256" key="4">
    <source>
        <dbReference type="ARBA" id="ARBA00022679"/>
    </source>
</evidence>
<evidence type="ECO:0000256" key="7">
    <source>
        <dbReference type="RuleBase" id="RU000481"/>
    </source>
</evidence>
<dbReference type="Proteomes" id="UP000678276">
    <property type="component" value="Unassembled WGS sequence"/>
</dbReference>
<keyword evidence="4 7" id="KW-0808">Transferase</keyword>
<gene>
    <name evidence="9" type="ORF">J6595_03215</name>
</gene>
<sequence>MKRLAIAENTALAHVRGAVADVETDNIALLAEKAGEIEDVIRLWYGESDVVTPEPIRQAATESLQRGETFYVPQMAGHPALSAELAAYQSKLHGLDLGIDRSTITPGGMQAVHLALSLVLEPGTNAVYVEPQWPNIRHSIQLSGAEARPVALDMADGRWSLDLDRLFDACDARTRAIVFSTPSNPCGWCASHEELEALVAFSRRTGIWIISDEMYNRLSRSGRAAPSLLQHAGDEDLALCINGFSKAWAMTGWRVGWLNHPASVAPAIRAVTQYVNSGTSPFVQAGALEALRNGEDYALAMRDRCIAGLDVAYERLGASNAIRLPEIPQGGMYAFFPLAPEGVDARQICLDLVSTAHVGLAPGGMFGRSTINYVRMCIARKTEMVAAACDRMAAVL</sequence>
<evidence type="ECO:0000256" key="3">
    <source>
        <dbReference type="ARBA" id="ARBA00022576"/>
    </source>
</evidence>
<keyword evidence="10" id="KW-1185">Reference proteome</keyword>
<dbReference type="CDD" id="cd00609">
    <property type="entry name" value="AAT_like"/>
    <property type="match status" value="1"/>
</dbReference>
<accession>A0ABS4BEV1</accession>
<dbReference type="PANTHER" id="PTHR46383">
    <property type="entry name" value="ASPARTATE AMINOTRANSFERASE"/>
    <property type="match status" value="1"/>
</dbReference>